<feature type="compositionally biased region" description="Pro residues" evidence="1">
    <location>
        <begin position="8"/>
        <end position="26"/>
    </location>
</feature>
<sequence length="168" mass="18285">MATVRPPHLAPPRPSPPPVAAPPRPPYSRCRTAADVDRGRKESVAESWCCPTEVVVPDTAAIDDSDDDDDGCGSCVDGTSQDSAGLQELEEEASDVAFWRSQETASSRRRFLWPPNTSRPTTVAYRGYVHAGDDCSDDDGDSDPEVAAARRQEEDRKFWEACLASGYP</sequence>
<protein>
    <submittedName>
        <fullName evidence="2 3">Uncharacterized protein</fullName>
    </submittedName>
</protein>
<feature type="compositionally biased region" description="Acidic residues" evidence="1">
    <location>
        <begin position="61"/>
        <end position="71"/>
    </location>
</feature>
<name>I1H5G1_BRADI</name>
<dbReference type="GeneID" id="104581778"/>
<proteinExistence type="predicted"/>
<feature type="region of interest" description="Disordered" evidence="1">
    <location>
        <begin position="1"/>
        <end position="46"/>
    </location>
</feature>
<reference evidence="2" key="2">
    <citation type="submission" date="2017-06" db="EMBL/GenBank/DDBJ databases">
        <title>WGS assembly of Brachypodium distachyon.</title>
        <authorList>
            <consortium name="The International Brachypodium Initiative"/>
            <person name="Lucas S."/>
            <person name="Harmon-Smith M."/>
            <person name="Lail K."/>
            <person name="Tice H."/>
            <person name="Grimwood J."/>
            <person name="Bruce D."/>
            <person name="Barry K."/>
            <person name="Shu S."/>
            <person name="Lindquist E."/>
            <person name="Wang M."/>
            <person name="Pitluck S."/>
            <person name="Vogel J.P."/>
            <person name="Garvin D.F."/>
            <person name="Mockler T.C."/>
            <person name="Schmutz J."/>
            <person name="Rokhsar D."/>
            <person name="Bevan M.W."/>
        </authorList>
    </citation>
    <scope>NUCLEOTIDE SEQUENCE</scope>
    <source>
        <strain evidence="2">Bd21</strain>
    </source>
</reference>
<dbReference type="KEGG" id="bdi:104581778"/>
<reference evidence="2 3" key="1">
    <citation type="journal article" date="2010" name="Nature">
        <title>Genome sequencing and analysis of the model grass Brachypodium distachyon.</title>
        <authorList>
            <consortium name="International Brachypodium Initiative"/>
        </authorList>
    </citation>
    <scope>NUCLEOTIDE SEQUENCE [LARGE SCALE GENOMIC DNA]</scope>
    <source>
        <strain evidence="2">Bd21</strain>
        <strain evidence="3">cv. Bd21</strain>
    </source>
</reference>
<dbReference type="AlphaFoldDB" id="I1H5G1"/>
<evidence type="ECO:0000313" key="4">
    <source>
        <dbReference type="Proteomes" id="UP000008810"/>
    </source>
</evidence>
<dbReference type="Proteomes" id="UP000008810">
    <property type="component" value="Chromosome 1"/>
</dbReference>
<keyword evidence="4" id="KW-1185">Reference proteome</keyword>
<dbReference type="OMA" id="WWRHHES"/>
<feature type="region of interest" description="Disordered" evidence="1">
    <location>
        <begin position="130"/>
        <end position="152"/>
    </location>
</feature>
<dbReference type="OrthoDB" id="696841at2759"/>
<dbReference type="Gramene" id="KQK21680">
    <property type="protein sequence ID" value="KQK21680"/>
    <property type="gene ID" value="BRADI_1g62380v3"/>
</dbReference>
<dbReference type="HOGENOM" id="CLU_135256_0_0_1"/>
<dbReference type="RefSeq" id="XP_010228624.1">
    <property type="nucleotide sequence ID" value="XM_010230322.3"/>
</dbReference>
<evidence type="ECO:0000256" key="1">
    <source>
        <dbReference type="SAM" id="MobiDB-lite"/>
    </source>
</evidence>
<gene>
    <name evidence="3" type="primary">LOC104581778</name>
    <name evidence="2" type="ORF">BRADI_1g62380v3</name>
</gene>
<reference evidence="3" key="3">
    <citation type="submission" date="2018-08" db="UniProtKB">
        <authorList>
            <consortium name="EnsemblPlants"/>
        </authorList>
    </citation>
    <scope>IDENTIFICATION</scope>
    <source>
        <strain evidence="3">cv. Bd21</strain>
    </source>
</reference>
<dbReference type="EnsemblPlants" id="KQK21680">
    <property type="protein sequence ID" value="KQK21680"/>
    <property type="gene ID" value="BRADI_1g62380v3"/>
</dbReference>
<dbReference type="eggNOG" id="ENOG502R64E">
    <property type="taxonomic scope" value="Eukaryota"/>
</dbReference>
<accession>I1H5G1</accession>
<evidence type="ECO:0000313" key="2">
    <source>
        <dbReference type="EMBL" id="KQK21680.1"/>
    </source>
</evidence>
<dbReference type="EMBL" id="CM000880">
    <property type="protein sequence ID" value="KQK21680.1"/>
    <property type="molecule type" value="Genomic_DNA"/>
</dbReference>
<organism evidence="3">
    <name type="scientific">Brachypodium distachyon</name>
    <name type="common">Purple false brome</name>
    <name type="synonym">Trachynia distachya</name>
    <dbReference type="NCBI Taxonomy" id="15368"/>
    <lineage>
        <taxon>Eukaryota</taxon>
        <taxon>Viridiplantae</taxon>
        <taxon>Streptophyta</taxon>
        <taxon>Embryophyta</taxon>
        <taxon>Tracheophyta</taxon>
        <taxon>Spermatophyta</taxon>
        <taxon>Magnoliopsida</taxon>
        <taxon>Liliopsida</taxon>
        <taxon>Poales</taxon>
        <taxon>Poaceae</taxon>
        <taxon>BOP clade</taxon>
        <taxon>Pooideae</taxon>
        <taxon>Stipodae</taxon>
        <taxon>Brachypodieae</taxon>
        <taxon>Brachypodium</taxon>
    </lineage>
</organism>
<feature type="compositionally biased region" description="Basic and acidic residues" evidence="1">
    <location>
        <begin position="32"/>
        <end position="44"/>
    </location>
</feature>
<feature type="region of interest" description="Disordered" evidence="1">
    <location>
        <begin position="59"/>
        <end position="81"/>
    </location>
</feature>
<evidence type="ECO:0000313" key="3">
    <source>
        <dbReference type="EnsemblPlants" id="KQK21680"/>
    </source>
</evidence>
<feature type="compositionally biased region" description="Acidic residues" evidence="1">
    <location>
        <begin position="134"/>
        <end position="144"/>
    </location>
</feature>